<protein>
    <submittedName>
        <fullName evidence="1">Uncharacterized protein</fullName>
    </submittedName>
</protein>
<dbReference type="AlphaFoldDB" id="A0A9J5YS48"/>
<comment type="caution">
    <text evidence="1">The sequence shown here is derived from an EMBL/GenBank/DDBJ whole genome shotgun (WGS) entry which is preliminary data.</text>
</comment>
<dbReference type="Proteomes" id="UP000824120">
    <property type="component" value="Chromosome 6"/>
</dbReference>
<keyword evidence="2" id="KW-1185">Reference proteome</keyword>
<reference evidence="1 2" key="1">
    <citation type="submission" date="2020-09" db="EMBL/GenBank/DDBJ databases">
        <title>De no assembly of potato wild relative species, Solanum commersonii.</title>
        <authorList>
            <person name="Cho K."/>
        </authorList>
    </citation>
    <scope>NUCLEOTIDE SEQUENCE [LARGE SCALE GENOMIC DNA]</scope>
    <source>
        <strain evidence="1">LZ3.2</strain>
        <tissue evidence="1">Leaf</tissue>
    </source>
</reference>
<dbReference type="EMBL" id="JACXVP010000006">
    <property type="protein sequence ID" value="KAG5601924.1"/>
    <property type="molecule type" value="Genomic_DNA"/>
</dbReference>
<organism evidence="1 2">
    <name type="scientific">Solanum commersonii</name>
    <name type="common">Commerson's wild potato</name>
    <name type="synonym">Commerson's nightshade</name>
    <dbReference type="NCBI Taxonomy" id="4109"/>
    <lineage>
        <taxon>Eukaryota</taxon>
        <taxon>Viridiplantae</taxon>
        <taxon>Streptophyta</taxon>
        <taxon>Embryophyta</taxon>
        <taxon>Tracheophyta</taxon>
        <taxon>Spermatophyta</taxon>
        <taxon>Magnoliopsida</taxon>
        <taxon>eudicotyledons</taxon>
        <taxon>Gunneridae</taxon>
        <taxon>Pentapetalae</taxon>
        <taxon>asterids</taxon>
        <taxon>lamiids</taxon>
        <taxon>Solanales</taxon>
        <taxon>Solanaceae</taxon>
        <taxon>Solanoideae</taxon>
        <taxon>Solaneae</taxon>
        <taxon>Solanum</taxon>
    </lineage>
</organism>
<accession>A0A9J5YS48</accession>
<evidence type="ECO:0000313" key="2">
    <source>
        <dbReference type="Proteomes" id="UP000824120"/>
    </source>
</evidence>
<name>A0A9J5YS48_SOLCO</name>
<proteinExistence type="predicted"/>
<evidence type="ECO:0000313" key="1">
    <source>
        <dbReference type="EMBL" id="KAG5601924.1"/>
    </source>
</evidence>
<gene>
    <name evidence="1" type="ORF">H5410_033294</name>
</gene>
<dbReference type="OrthoDB" id="1328304at2759"/>
<sequence length="209" mass="23727">MIAASEGSGNIFRRGNQLDQLYEFSVTRYLNFHGRFVAIYAKQKPGNLGESKEYEDGKTWNLGWTGGHCEKTSLREKSASHMQNLHCSAIPTLSRGIVHIPVPPLRSEYSQLVVFFSHFSGSFFSQQLFLARQQAVLLFSRSVLQFVGYASTIWNHDTFRKLVKLRVDSGEFKYNISIWVGKHYNLSVTKPHCPGKDIATGIFGEQMDL</sequence>